<dbReference type="KEGG" id="dpg:DESPIGER_0834"/>
<organism evidence="3 4">
    <name type="scientific">Desulfovibrio piger</name>
    <dbReference type="NCBI Taxonomy" id="901"/>
    <lineage>
        <taxon>Bacteria</taxon>
        <taxon>Pseudomonadati</taxon>
        <taxon>Thermodesulfobacteriota</taxon>
        <taxon>Desulfovibrionia</taxon>
        <taxon>Desulfovibrionales</taxon>
        <taxon>Desulfovibrionaceae</taxon>
        <taxon>Desulfovibrio</taxon>
    </lineage>
</organism>
<evidence type="ECO:0000256" key="1">
    <source>
        <dbReference type="SAM" id="Phobius"/>
    </source>
</evidence>
<dbReference type="InterPro" id="IPR035965">
    <property type="entry name" value="PAS-like_dom_sf"/>
</dbReference>
<accession>A0A1K1LDD4</accession>
<dbReference type="Gene3D" id="1.10.3210.10">
    <property type="entry name" value="Hypothetical protein af1432"/>
    <property type="match status" value="1"/>
</dbReference>
<dbReference type="OrthoDB" id="9176789at2"/>
<dbReference type="SUPFAM" id="SSF55785">
    <property type="entry name" value="PYP-like sensor domain (PAS domain)"/>
    <property type="match status" value="1"/>
</dbReference>
<sequence>MHTPDPDIPAKPHHFMSKRLCISISLVLFALVLLLSYALCSLQVDRSTQAILADKNRFLLSRIDTMQIRLQEWRRGMLEQVNTLALSESVRLFAADMTALPPDLLDKNSRTAGPGSDSDQLSLLDQREYMQQLLADIAYQNGLDRIRMFLPDGQKIVDSASDAADNHDDDLLVRQAITSRTLSFGAIHKHDDHFALQAGAPLFEISGKDRPRVVGCLLLCFPMDAALTNILQDKESLLRLVDLCPDRSGVFLLQDGALQRLPLRTGVAGAHSLDFKKRPAMSGGDDVYSLAFTSSLPDTLMLVASLPAADIDREIRHRSLQIYAVGLLASLGIGLLLAFALSCLVGRAHRASAAYFKTLYTVIRDQKQMLDSVNNSMRLGLVLFSATDGIRIFNPEFARICSGTRQEDLAGKYPKDIFPQGAALTLQDGIARKLREPSFDGVELALPGADGKEHLYRVSLYVFPDRQEPDAAEAAPLPGSVVAIFKDITRFRRQAQKAQERQRHLMEALVRAVEYVDPNLVGHTKKMRHVAELLARHMDLDDTAVLTLRMAAQLSQIGKIFVPHHLLRKRGKLTPEEQQAVLQSSEYAFRILGGINFGLPVPDALHDMNEKFDGSGPRALKGDRINPHARLLAVVNAFCSMVSDRAYRRGMPIGQALDILSASSAFDPAIVQALRAIPEEALRAALSGEDRSSPA</sequence>
<dbReference type="InterPro" id="IPR052020">
    <property type="entry name" value="Cyclic_di-GMP/3'3'-cGAMP_PDE"/>
</dbReference>
<evidence type="ECO:0000259" key="2">
    <source>
        <dbReference type="PROSITE" id="PS51832"/>
    </source>
</evidence>
<dbReference type="SUPFAM" id="SSF109604">
    <property type="entry name" value="HD-domain/PDEase-like"/>
    <property type="match status" value="1"/>
</dbReference>
<dbReference type="PANTHER" id="PTHR45228">
    <property type="entry name" value="CYCLIC DI-GMP PHOSPHODIESTERASE TM_0186-RELATED"/>
    <property type="match status" value="1"/>
</dbReference>
<evidence type="ECO:0000313" key="3">
    <source>
        <dbReference type="EMBL" id="SFV72706.1"/>
    </source>
</evidence>
<dbReference type="RefSeq" id="WP_072333468.1">
    <property type="nucleotide sequence ID" value="NZ_DBGALU010000017.1"/>
</dbReference>
<feature type="transmembrane region" description="Helical" evidence="1">
    <location>
        <begin position="322"/>
        <end position="345"/>
    </location>
</feature>
<reference evidence="4" key="1">
    <citation type="submission" date="2016-10" db="EMBL/GenBank/DDBJ databases">
        <authorList>
            <person name="Wegmann U."/>
        </authorList>
    </citation>
    <scope>NUCLEOTIDE SEQUENCE [LARGE SCALE GENOMIC DNA]</scope>
</reference>
<name>A0A1K1LDD4_9BACT</name>
<dbReference type="CDD" id="cd00077">
    <property type="entry name" value="HDc"/>
    <property type="match status" value="1"/>
</dbReference>
<keyword evidence="1" id="KW-1133">Transmembrane helix</keyword>
<protein>
    <submittedName>
        <fullName evidence="3">Hypothetical membrane associated protein</fullName>
    </submittedName>
</protein>
<proteinExistence type="predicted"/>
<evidence type="ECO:0000313" key="4">
    <source>
        <dbReference type="Proteomes" id="UP000186323"/>
    </source>
</evidence>
<dbReference type="InterPro" id="IPR037522">
    <property type="entry name" value="HD_GYP_dom"/>
</dbReference>
<keyword evidence="1" id="KW-0472">Membrane</keyword>
<feature type="domain" description="HD-GYP" evidence="2">
    <location>
        <begin position="498"/>
        <end position="690"/>
    </location>
</feature>
<keyword evidence="1" id="KW-0812">Transmembrane</keyword>
<gene>
    <name evidence="3" type="ORF">DESPIGER_0834</name>
</gene>
<dbReference type="Proteomes" id="UP000186323">
    <property type="component" value="Chromosome I"/>
</dbReference>
<dbReference type="Gene3D" id="3.30.450.20">
    <property type="entry name" value="PAS domain"/>
    <property type="match status" value="1"/>
</dbReference>
<keyword evidence="4" id="KW-1185">Reference proteome</keyword>
<dbReference type="PROSITE" id="PS51832">
    <property type="entry name" value="HD_GYP"/>
    <property type="match status" value="1"/>
</dbReference>
<dbReference type="EMBL" id="LT630450">
    <property type="protein sequence ID" value="SFV72706.1"/>
    <property type="molecule type" value="Genomic_DNA"/>
</dbReference>
<dbReference type="AlphaFoldDB" id="A0A1K1LDD4"/>
<dbReference type="InterPro" id="IPR003607">
    <property type="entry name" value="HD/PDEase_dom"/>
</dbReference>
<dbReference type="Pfam" id="PF13487">
    <property type="entry name" value="HD_5"/>
    <property type="match status" value="1"/>
</dbReference>